<organism evidence="1 2">
    <name type="scientific">Trueperella bernardiae</name>
    <dbReference type="NCBI Taxonomy" id="59561"/>
    <lineage>
        <taxon>Bacteria</taxon>
        <taxon>Bacillati</taxon>
        <taxon>Actinomycetota</taxon>
        <taxon>Actinomycetes</taxon>
        <taxon>Actinomycetales</taxon>
        <taxon>Actinomycetaceae</taxon>
        <taxon>Trueperella</taxon>
    </lineage>
</organism>
<dbReference type="RefSeq" id="WP_285170776.1">
    <property type="nucleotide sequence ID" value="NZ_JASPDQ010000020.1"/>
</dbReference>
<evidence type="ECO:0000313" key="1">
    <source>
        <dbReference type="EMBL" id="MDK8602398.1"/>
    </source>
</evidence>
<evidence type="ECO:0000313" key="2">
    <source>
        <dbReference type="Proteomes" id="UP001225576"/>
    </source>
</evidence>
<accession>A0AAW6ZLM1</accession>
<protein>
    <submittedName>
        <fullName evidence="1">Uncharacterized protein</fullName>
    </submittedName>
</protein>
<reference evidence="1" key="1">
    <citation type="submission" date="2023-05" db="EMBL/GenBank/DDBJ databases">
        <title>Genomic Catalog of Human Bladder Bacteria.</title>
        <authorList>
            <person name="Du J."/>
        </authorList>
    </citation>
    <scope>NUCLEOTIDE SEQUENCE</scope>
    <source>
        <strain evidence="1">UMB1304A</strain>
    </source>
</reference>
<dbReference type="AlphaFoldDB" id="A0AAW6ZLM1"/>
<dbReference type="EMBL" id="JASPDQ010000020">
    <property type="protein sequence ID" value="MDK8602398.1"/>
    <property type="molecule type" value="Genomic_DNA"/>
</dbReference>
<gene>
    <name evidence="1" type="ORF">QP858_08010</name>
</gene>
<sequence length="78" mass="8745">MADTNSTPTPRPLIEKSKDFRDGYDWARLCEYLLNDGSPKADTARSWVIGYLLAAISDQDTDLVEGLLEEFRAGTFTD</sequence>
<proteinExistence type="predicted"/>
<comment type="caution">
    <text evidence="1">The sequence shown here is derived from an EMBL/GenBank/DDBJ whole genome shotgun (WGS) entry which is preliminary data.</text>
</comment>
<dbReference type="Proteomes" id="UP001225576">
    <property type="component" value="Unassembled WGS sequence"/>
</dbReference>
<name>A0AAW6ZLM1_9ACTO</name>